<dbReference type="EC" id="2.7.11.1" evidence="2"/>
<dbReference type="PROSITE" id="PS50011">
    <property type="entry name" value="PROTEIN_KINASE_DOM"/>
    <property type="match status" value="1"/>
</dbReference>
<keyword evidence="11" id="KW-1185">Reference proteome</keyword>
<dbReference type="InterPro" id="IPR050660">
    <property type="entry name" value="NEK_Ser/Thr_kinase"/>
</dbReference>
<keyword evidence="8" id="KW-0723">Serine/threonine-protein kinase</keyword>
<evidence type="ECO:0000256" key="6">
    <source>
        <dbReference type="ARBA" id="ARBA00022840"/>
    </source>
</evidence>
<keyword evidence="6 7" id="KW-0067">ATP-binding</keyword>
<reference evidence="10 11" key="1">
    <citation type="journal article" date="2023" name="Commun. Biol.">
        <title>Genome analysis of Parmales, the sister group of diatoms, reveals the evolutionary specialization of diatoms from phago-mixotrophs to photoautotrophs.</title>
        <authorList>
            <person name="Ban H."/>
            <person name="Sato S."/>
            <person name="Yoshikawa S."/>
            <person name="Yamada K."/>
            <person name="Nakamura Y."/>
            <person name="Ichinomiya M."/>
            <person name="Sato N."/>
            <person name="Blanc-Mathieu R."/>
            <person name="Endo H."/>
            <person name="Kuwata A."/>
            <person name="Ogata H."/>
        </authorList>
    </citation>
    <scope>NUCLEOTIDE SEQUENCE [LARGE SCALE GENOMIC DNA]</scope>
</reference>
<dbReference type="PROSITE" id="PS00108">
    <property type="entry name" value="PROTEIN_KINASE_ST"/>
    <property type="match status" value="1"/>
</dbReference>
<dbReference type="InterPro" id="IPR000719">
    <property type="entry name" value="Prot_kinase_dom"/>
</dbReference>
<evidence type="ECO:0000256" key="8">
    <source>
        <dbReference type="RuleBase" id="RU000304"/>
    </source>
</evidence>
<comment type="caution">
    <text evidence="10">The sequence shown here is derived from an EMBL/GenBank/DDBJ whole genome shotgun (WGS) entry which is preliminary data.</text>
</comment>
<dbReference type="Gene3D" id="1.10.510.10">
    <property type="entry name" value="Transferase(Phosphotransferase) domain 1"/>
    <property type="match status" value="1"/>
</dbReference>
<name>A0ABQ6N0S3_9STRA</name>
<accession>A0ABQ6N0S3</accession>
<dbReference type="PANTHER" id="PTHR43671">
    <property type="entry name" value="SERINE/THREONINE-PROTEIN KINASE NEK"/>
    <property type="match status" value="1"/>
</dbReference>
<dbReference type="PANTHER" id="PTHR43671:SF13">
    <property type="entry name" value="SERINE_THREONINE-PROTEIN KINASE NEK2"/>
    <property type="match status" value="1"/>
</dbReference>
<dbReference type="Pfam" id="PF00069">
    <property type="entry name" value="Pkinase"/>
    <property type="match status" value="1"/>
</dbReference>
<evidence type="ECO:0000256" key="2">
    <source>
        <dbReference type="ARBA" id="ARBA00012513"/>
    </source>
</evidence>
<dbReference type="SUPFAM" id="SSF56112">
    <property type="entry name" value="Protein kinase-like (PK-like)"/>
    <property type="match status" value="1"/>
</dbReference>
<feature type="domain" description="Protein kinase" evidence="9">
    <location>
        <begin position="10"/>
        <end position="267"/>
    </location>
</feature>
<organism evidence="10 11">
    <name type="scientific">Tetraparma gracilis</name>
    <dbReference type="NCBI Taxonomy" id="2962635"/>
    <lineage>
        <taxon>Eukaryota</taxon>
        <taxon>Sar</taxon>
        <taxon>Stramenopiles</taxon>
        <taxon>Ochrophyta</taxon>
        <taxon>Bolidophyceae</taxon>
        <taxon>Parmales</taxon>
        <taxon>Triparmaceae</taxon>
        <taxon>Tetraparma</taxon>
    </lineage>
</organism>
<evidence type="ECO:0000259" key="9">
    <source>
        <dbReference type="PROSITE" id="PS50011"/>
    </source>
</evidence>
<evidence type="ECO:0000313" key="10">
    <source>
        <dbReference type="EMBL" id="GMI37577.1"/>
    </source>
</evidence>
<dbReference type="Proteomes" id="UP001165060">
    <property type="component" value="Unassembled WGS sequence"/>
</dbReference>
<keyword evidence="4 7" id="KW-0547">Nucleotide-binding</keyword>
<dbReference type="SMART" id="SM00220">
    <property type="entry name" value="S_TKc"/>
    <property type="match status" value="1"/>
</dbReference>
<evidence type="ECO:0000256" key="1">
    <source>
        <dbReference type="ARBA" id="ARBA00010886"/>
    </source>
</evidence>
<evidence type="ECO:0000256" key="3">
    <source>
        <dbReference type="ARBA" id="ARBA00022679"/>
    </source>
</evidence>
<proteinExistence type="inferred from homology"/>
<dbReference type="Gene3D" id="3.30.200.20">
    <property type="entry name" value="Phosphorylase Kinase, domain 1"/>
    <property type="match status" value="1"/>
</dbReference>
<sequence>MATPLGLSSYHRAQSLGDGAFGAVVAVYDDDGSQFALKSFDEAESDAEDESMDLGLIREVSALRLLMAPSLAHRGVMPLRDITVVGGVVSLVMPMYPMNIGKAIETKAVGSRPEKIRVAFELLSALAFLHDNGVIHRDIKPDNIMMDDGLSPVLIDFSLAKQLSPSELLTAATHSGNVGTACYISPECYASEPYAAECDSYSAGVVLLELFRGERLSCERDKAALALVQRLVSELPSNPFPDLLRGLLEPAGAARLTCRAALSEPLFAKNDLRPPPVSAGVAAALAWVHPAAADENAAPAPVGKKRAGAAKGPSEQQLSKCCGALGVERAQTVAAARAYAAASPSTPVQYCALLACKVYEEELMEFEDSEEAIEGAGIECEAGAYAEAELEVLRAMNFCLFVPVVEGGAEADEGSKRKKKKGKK</sequence>
<evidence type="ECO:0000256" key="4">
    <source>
        <dbReference type="ARBA" id="ARBA00022741"/>
    </source>
</evidence>
<dbReference type="PROSITE" id="PS00107">
    <property type="entry name" value="PROTEIN_KINASE_ATP"/>
    <property type="match status" value="1"/>
</dbReference>
<evidence type="ECO:0000256" key="5">
    <source>
        <dbReference type="ARBA" id="ARBA00022777"/>
    </source>
</evidence>
<gene>
    <name evidence="10" type="ORF">TeGR_g14549</name>
</gene>
<evidence type="ECO:0000256" key="7">
    <source>
        <dbReference type="PROSITE-ProRule" id="PRU10141"/>
    </source>
</evidence>
<dbReference type="EMBL" id="BRYB01001981">
    <property type="protein sequence ID" value="GMI37577.1"/>
    <property type="molecule type" value="Genomic_DNA"/>
</dbReference>
<protein>
    <recommendedName>
        <fullName evidence="2">non-specific serine/threonine protein kinase</fullName>
        <ecNumber evidence="2">2.7.11.1</ecNumber>
    </recommendedName>
</protein>
<feature type="binding site" evidence="7">
    <location>
        <position position="38"/>
    </location>
    <ligand>
        <name>ATP</name>
        <dbReference type="ChEBI" id="CHEBI:30616"/>
    </ligand>
</feature>
<dbReference type="InterPro" id="IPR017441">
    <property type="entry name" value="Protein_kinase_ATP_BS"/>
</dbReference>
<comment type="similarity">
    <text evidence="1">Belongs to the protein kinase superfamily. NEK Ser/Thr protein kinase family. NIMA subfamily.</text>
</comment>
<keyword evidence="3" id="KW-0808">Transferase</keyword>
<evidence type="ECO:0000313" key="11">
    <source>
        <dbReference type="Proteomes" id="UP001165060"/>
    </source>
</evidence>
<dbReference type="InterPro" id="IPR008271">
    <property type="entry name" value="Ser/Thr_kinase_AS"/>
</dbReference>
<keyword evidence="5" id="KW-0418">Kinase</keyword>
<dbReference type="InterPro" id="IPR011009">
    <property type="entry name" value="Kinase-like_dom_sf"/>
</dbReference>